<dbReference type="InterPro" id="IPR002129">
    <property type="entry name" value="PyrdxlP-dep_de-COase"/>
</dbReference>
<comment type="caution">
    <text evidence="6">The sequence shown here is derived from an EMBL/GenBank/DDBJ whole genome shotgun (WGS) entry which is preliminary data.</text>
</comment>
<proteinExistence type="inferred from homology"/>
<dbReference type="GO" id="GO:0004058">
    <property type="term" value="F:aromatic-L-amino-acid decarboxylase activity"/>
    <property type="evidence" value="ECO:0007669"/>
    <property type="project" value="UniProtKB-ARBA"/>
</dbReference>
<evidence type="ECO:0000256" key="1">
    <source>
        <dbReference type="ARBA" id="ARBA00001933"/>
    </source>
</evidence>
<dbReference type="AlphaFoldDB" id="S4N0C2"/>
<feature type="modified residue" description="N6-(pyridoxal phosphate)lysine" evidence="4">
    <location>
        <position position="262"/>
    </location>
</feature>
<dbReference type="InterPro" id="IPR050477">
    <property type="entry name" value="GrpII_AminoAcid_Decarb"/>
</dbReference>
<accession>S4N0C2</accession>
<dbReference type="Gene3D" id="3.40.640.10">
    <property type="entry name" value="Type I PLP-dependent aspartate aminotransferase-like (Major domain)"/>
    <property type="match status" value="1"/>
</dbReference>
<keyword evidence="2 4" id="KW-0663">Pyridoxal phosphate</keyword>
<dbReference type="PROSITE" id="PS00392">
    <property type="entry name" value="DDC_GAD_HDC_YDC"/>
    <property type="match status" value="1"/>
</dbReference>
<keyword evidence="7" id="KW-1185">Reference proteome</keyword>
<sequence length="457" mass="49828">MDLQHWLGRADDAIQQWADTFGPYERHPSLLVEDDRFAAAFEEFTGRLKDNYPFFHPHYAGQMLKPPHPAAVVGYLTAMLINPNNHALDGGPATARMEREAVAQLAAMFGYDTHLGHLTTSGTIANLEALFVARELHPGLGIAYSADAHYTHGRMCRVLGMDGHAVPTDDLGRMDLDALEDLLRGGRVGTVVLTTGTTGLGAVDPVHEALRLKERYGVRLHVDAAYGGFFTLLAGGEGPESLAPEPWRAIARCDSVVVDPHKHGLQPYGCGAVLFRDPEVGRFYLHDSPYTYFTSTELHLGEISLECSRAGASAAALWLTFQLLAPTPDGLGRVLAAGRRAALRWAELIGASDALELYQQPELDIVTYFPAVDPARLTAVDAASARVLADGMSGPDPVFLSTLKADREAFTARHPKVTADAEGARILRSVLMKPESEHYVERLHDRIERLTQALAQE</sequence>
<name>S4N0C2_9ACTN</name>
<dbReference type="PANTHER" id="PTHR42735:SF4">
    <property type="entry name" value="PYRIDOXAL PHOSPHATE-DEPENDENT DECARBOXYLASE FAMILY PROTEIN"/>
    <property type="match status" value="1"/>
</dbReference>
<dbReference type="GO" id="GO:0019752">
    <property type="term" value="P:carboxylic acid metabolic process"/>
    <property type="evidence" value="ECO:0007669"/>
    <property type="project" value="InterPro"/>
</dbReference>
<evidence type="ECO:0000256" key="3">
    <source>
        <dbReference type="ARBA" id="ARBA00023239"/>
    </source>
</evidence>
<dbReference type="RefSeq" id="WP_020269989.1">
    <property type="nucleotide sequence ID" value="NZ_KE354026.1"/>
</dbReference>
<dbReference type="EMBL" id="AOPY01001287">
    <property type="protein sequence ID" value="EPJ41960.1"/>
    <property type="molecule type" value="Genomic_DNA"/>
</dbReference>
<dbReference type="PATRIC" id="fig|1283301.3.peg.955"/>
<dbReference type="InterPro" id="IPR015424">
    <property type="entry name" value="PyrdxlP-dep_Trfase"/>
</dbReference>
<keyword evidence="3 5" id="KW-0456">Lyase</keyword>
<comment type="cofactor">
    <cofactor evidence="1 4 5">
        <name>pyridoxal 5'-phosphate</name>
        <dbReference type="ChEBI" id="CHEBI:597326"/>
    </cofactor>
</comment>
<evidence type="ECO:0000256" key="4">
    <source>
        <dbReference type="PIRSR" id="PIRSR602129-50"/>
    </source>
</evidence>
<dbReference type="PANTHER" id="PTHR42735">
    <property type="match status" value="1"/>
</dbReference>
<gene>
    <name evidence="6" type="ORF">STAFG_0975</name>
</gene>
<dbReference type="OrthoDB" id="3335676at2"/>
<evidence type="ECO:0000256" key="2">
    <source>
        <dbReference type="ARBA" id="ARBA00022898"/>
    </source>
</evidence>
<evidence type="ECO:0000313" key="6">
    <source>
        <dbReference type="EMBL" id="EPJ41960.1"/>
    </source>
</evidence>
<reference evidence="6 7" key="1">
    <citation type="submission" date="2013-02" db="EMBL/GenBank/DDBJ databases">
        <title>Draft Genome Sequence of Streptomyces afghaniensis, Which Produces Compounds of the Julimycin B-Complex.</title>
        <authorList>
            <person name="Gruening B.A."/>
            <person name="Praeg A."/>
            <person name="Erxleben A."/>
            <person name="Guenther S."/>
            <person name="Fiedler H.-P."/>
            <person name="Goodfellow M."/>
            <person name="Mueller M."/>
        </authorList>
    </citation>
    <scope>NUCLEOTIDE SEQUENCE [LARGE SCALE GENOMIC DNA]</scope>
    <source>
        <strain evidence="6 7">772</strain>
    </source>
</reference>
<dbReference type="InterPro" id="IPR015421">
    <property type="entry name" value="PyrdxlP-dep_Trfase_major"/>
</dbReference>
<dbReference type="InterPro" id="IPR021115">
    <property type="entry name" value="Pyridoxal-P_BS"/>
</dbReference>
<organism evidence="6 7">
    <name type="scientific">Streptomyces afghaniensis 772</name>
    <dbReference type="NCBI Taxonomy" id="1283301"/>
    <lineage>
        <taxon>Bacteria</taxon>
        <taxon>Bacillati</taxon>
        <taxon>Actinomycetota</taxon>
        <taxon>Actinomycetes</taxon>
        <taxon>Kitasatosporales</taxon>
        <taxon>Streptomycetaceae</taxon>
        <taxon>Streptomyces</taxon>
    </lineage>
</organism>
<dbReference type="Pfam" id="PF00282">
    <property type="entry name" value="Pyridoxal_deC"/>
    <property type="match status" value="1"/>
</dbReference>
<dbReference type="SUPFAM" id="SSF53383">
    <property type="entry name" value="PLP-dependent transferases"/>
    <property type="match status" value="1"/>
</dbReference>
<dbReference type="Proteomes" id="UP000015001">
    <property type="component" value="Unassembled WGS sequence"/>
</dbReference>
<protein>
    <submittedName>
        <fullName evidence="6">Putative L-tyrosine decarboxylase</fullName>
    </submittedName>
</protein>
<dbReference type="HOGENOM" id="CLU_587767_0_0_11"/>
<comment type="similarity">
    <text evidence="5">Belongs to the group II decarboxylase family.</text>
</comment>
<evidence type="ECO:0000256" key="5">
    <source>
        <dbReference type="RuleBase" id="RU000382"/>
    </source>
</evidence>
<evidence type="ECO:0000313" key="7">
    <source>
        <dbReference type="Proteomes" id="UP000015001"/>
    </source>
</evidence>
<dbReference type="GO" id="GO:0030170">
    <property type="term" value="F:pyridoxal phosphate binding"/>
    <property type="evidence" value="ECO:0007669"/>
    <property type="project" value="InterPro"/>
</dbReference>